<keyword evidence="2" id="KW-0560">Oxidoreductase</keyword>
<dbReference type="Proteomes" id="UP001065322">
    <property type="component" value="Chromosome"/>
</dbReference>
<protein>
    <submittedName>
        <fullName evidence="3">SDR family oxidoreductase</fullName>
    </submittedName>
</protein>
<dbReference type="PANTHER" id="PTHR44196:SF3">
    <property type="entry name" value="SHORT CHAIN DEHYDROGENASE FAMILY PROTEIN"/>
    <property type="match status" value="1"/>
</dbReference>
<organism evidence="3 4">
    <name type="scientific">Thalassolituus hydrocarboniclasticus</name>
    <dbReference type="NCBI Taxonomy" id="2742796"/>
    <lineage>
        <taxon>Bacteria</taxon>
        <taxon>Pseudomonadati</taxon>
        <taxon>Pseudomonadota</taxon>
        <taxon>Gammaproteobacteria</taxon>
        <taxon>Oceanospirillales</taxon>
        <taxon>Oceanospirillaceae</taxon>
        <taxon>Thalassolituus</taxon>
    </lineage>
</organism>
<dbReference type="PANTHER" id="PTHR44196">
    <property type="entry name" value="DEHYDROGENASE/REDUCTASE SDR FAMILY MEMBER 7B"/>
    <property type="match status" value="1"/>
</dbReference>
<dbReference type="SUPFAM" id="SSF51735">
    <property type="entry name" value="NAD(P)-binding Rossmann-fold domains"/>
    <property type="match status" value="1"/>
</dbReference>
<proteinExistence type="inferred from homology"/>
<dbReference type="Pfam" id="PF00106">
    <property type="entry name" value="adh_short"/>
    <property type="match status" value="1"/>
</dbReference>
<dbReference type="PRINTS" id="PR00081">
    <property type="entry name" value="GDHRDH"/>
</dbReference>
<evidence type="ECO:0000313" key="4">
    <source>
        <dbReference type="Proteomes" id="UP001065322"/>
    </source>
</evidence>
<evidence type="ECO:0000313" key="3">
    <source>
        <dbReference type="EMBL" id="UXD85981.1"/>
    </source>
</evidence>
<evidence type="ECO:0000256" key="1">
    <source>
        <dbReference type="ARBA" id="ARBA00006484"/>
    </source>
</evidence>
<gene>
    <name evidence="3" type="ORF">HUF19_00290</name>
</gene>
<keyword evidence="4" id="KW-1185">Reference proteome</keyword>
<sequence length="251" mass="27078">MNRLKRVLILGATSAIAEQTARQLTAQGASLYCIGRNEQKLQAILADLQVRCGGDQKVAGISSDLTDSSGHENLIAEAERELGGLDAVLIAHGSLPDQAACEQSVALTLQEIELNALSVISLLTILANRFEKQQQGVLAVISSVAGDRGRQSNYVYGAAKGMVTLFMQGLRNRLSKSGVSVVTIKPGFVDTPMTAGFDKGGPLWAKPETIARGIIKSMQKGKDEVYLPWFWAGIMLIIRSIPERIFKRLSL</sequence>
<comment type="similarity">
    <text evidence="1">Belongs to the short-chain dehydrogenases/reductases (SDR) family.</text>
</comment>
<evidence type="ECO:0000256" key="2">
    <source>
        <dbReference type="ARBA" id="ARBA00023002"/>
    </source>
</evidence>
<accession>A0ABY6A439</accession>
<dbReference type="Gene3D" id="3.40.50.720">
    <property type="entry name" value="NAD(P)-binding Rossmann-like Domain"/>
    <property type="match status" value="1"/>
</dbReference>
<dbReference type="RefSeq" id="WP_260997979.1">
    <property type="nucleotide sequence ID" value="NZ_CP054475.1"/>
</dbReference>
<reference evidence="4" key="1">
    <citation type="submission" date="2020-06" db="EMBL/GenBank/DDBJ databases">
        <title>Thalassolituus marinus alknpb1M-1, a hydrocarbon-degrading bacterium isolated from the deep-sea overlying water using an in-situ strategy from the South China Sea basin.</title>
        <authorList>
            <person name="Dong C."/>
            <person name="Chen Y."/>
            <person name="Shao Z."/>
        </authorList>
    </citation>
    <scope>NUCLEOTIDE SEQUENCE [LARGE SCALE GENOMIC DNA]</scope>
    <source>
        <strain evidence="4">alknpb1M-1</strain>
    </source>
</reference>
<dbReference type="InterPro" id="IPR002347">
    <property type="entry name" value="SDR_fam"/>
</dbReference>
<name>A0ABY6A439_9GAMM</name>
<dbReference type="NCBIfam" id="NF005489">
    <property type="entry name" value="PRK07102.1"/>
    <property type="match status" value="1"/>
</dbReference>
<dbReference type="EMBL" id="CP054475">
    <property type="protein sequence ID" value="UXD85981.1"/>
    <property type="molecule type" value="Genomic_DNA"/>
</dbReference>
<dbReference type="InterPro" id="IPR036291">
    <property type="entry name" value="NAD(P)-bd_dom_sf"/>
</dbReference>